<proteinExistence type="predicted"/>
<evidence type="ECO:0000313" key="3">
    <source>
        <dbReference type="Proteomes" id="UP000826195"/>
    </source>
</evidence>
<dbReference type="EMBL" id="JAHXZJ010001493">
    <property type="protein sequence ID" value="KAH0551327.1"/>
    <property type="molecule type" value="Genomic_DNA"/>
</dbReference>
<evidence type="ECO:0000256" key="1">
    <source>
        <dbReference type="SAM" id="MobiDB-lite"/>
    </source>
</evidence>
<evidence type="ECO:0000313" key="2">
    <source>
        <dbReference type="EMBL" id="KAH0551327.1"/>
    </source>
</evidence>
<organism evidence="2 3">
    <name type="scientific">Cotesia glomerata</name>
    <name type="common">Lepidopteran parasitic wasp</name>
    <name type="synonym">Apanteles glomeratus</name>
    <dbReference type="NCBI Taxonomy" id="32391"/>
    <lineage>
        <taxon>Eukaryota</taxon>
        <taxon>Metazoa</taxon>
        <taxon>Ecdysozoa</taxon>
        <taxon>Arthropoda</taxon>
        <taxon>Hexapoda</taxon>
        <taxon>Insecta</taxon>
        <taxon>Pterygota</taxon>
        <taxon>Neoptera</taxon>
        <taxon>Endopterygota</taxon>
        <taxon>Hymenoptera</taxon>
        <taxon>Apocrita</taxon>
        <taxon>Ichneumonoidea</taxon>
        <taxon>Braconidae</taxon>
        <taxon>Microgastrinae</taxon>
        <taxon>Cotesia</taxon>
    </lineage>
</organism>
<feature type="region of interest" description="Disordered" evidence="1">
    <location>
        <begin position="198"/>
        <end position="225"/>
    </location>
</feature>
<reference evidence="2 3" key="1">
    <citation type="journal article" date="2021" name="J. Hered.">
        <title>A chromosome-level genome assembly of the parasitoid wasp, Cotesia glomerata (Hymenoptera: Braconidae).</title>
        <authorList>
            <person name="Pinto B.J."/>
            <person name="Weis J.J."/>
            <person name="Gamble T."/>
            <person name="Ode P.J."/>
            <person name="Paul R."/>
            <person name="Zaspel J.M."/>
        </authorList>
    </citation>
    <scope>NUCLEOTIDE SEQUENCE [LARGE SCALE GENOMIC DNA]</scope>
    <source>
        <strain evidence="2">CgM1</strain>
    </source>
</reference>
<gene>
    <name evidence="2" type="ORF">KQX54_001161</name>
</gene>
<protein>
    <submittedName>
        <fullName evidence="2">Uncharacterized protein</fullName>
    </submittedName>
</protein>
<dbReference type="Proteomes" id="UP000826195">
    <property type="component" value="Unassembled WGS sequence"/>
</dbReference>
<sequence>MEFPLWSNVCIPHSDLRGSSSYIEENFKDLKMALKRQVPLLTDVYTFVKLHLDYLIGGVRLLRSKVTKFIADNLHNPDKSHTDIFNCNLSEIQKETKEEKNGALDQVVETDAVTPDIDEDLTNSNVNLCGNNINIPTNTKKRAADRLDYNLSNITDKKNKKDPLENWKGKAKNNKLNDSNWVNTGTCDLGDTSSGSETNYDFVDNNDGFPVDHTLPSGIERDVKR</sequence>
<comment type="caution">
    <text evidence="2">The sequence shown here is derived from an EMBL/GenBank/DDBJ whole genome shotgun (WGS) entry which is preliminary data.</text>
</comment>
<name>A0AAV7IGZ7_COTGL</name>
<keyword evidence="3" id="KW-1185">Reference proteome</keyword>
<dbReference type="AlphaFoldDB" id="A0AAV7IGZ7"/>
<accession>A0AAV7IGZ7</accession>